<protein>
    <recommendedName>
        <fullName evidence="3">Lipoprotein</fullName>
    </recommendedName>
</protein>
<gene>
    <name evidence="1" type="ORF">HCT48_04120</name>
</gene>
<evidence type="ECO:0000313" key="1">
    <source>
        <dbReference type="EMBL" id="NIZ69401.1"/>
    </source>
</evidence>
<accession>A0A968GF10</accession>
<comment type="caution">
    <text evidence="1">The sequence shown here is derived from an EMBL/GenBank/DDBJ whole genome shotgun (WGS) entry which is preliminary data.</text>
</comment>
<dbReference type="AlphaFoldDB" id="A0A968GF10"/>
<keyword evidence="2" id="KW-1185">Reference proteome</keyword>
<proteinExistence type="predicted"/>
<organism evidence="1 2">
    <name type="scientific">Entomospira culicis</name>
    <dbReference type="NCBI Taxonomy" id="2719989"/>
    <lineage>
        <taxon>Bacteria</taxon>
        <taxon>Pseudomonadati</taxon>
        <taxon>Spirochaetota</taxon>
        <taxon>Spirochaetia</taxon>
        <taxon>Spirochaetales</taxon>
        <taxon>Spirochaetaceae</taxon>
        <taxon>Entomospira</taxon>
    </lineage>
</organism>
<dbReference type="PROSITE" id="PS51257">
    <property type="entry name" value="PROKAR_LIPOPROTEIN"/>
    <property type="match status" value="1"/>
</dbReference>
<evidence type="ECO:0008006" key="3">
    <source>
        <dbReference type="Google" id="ProtNLM"/>
    </source>
</evidence>
<name>A0A968GF10_9SPIO</name>
<reference evidence="1" key="1">
    <citation type="submission" date="2020-03" db="EMBL/GenBank/DDBJ databases">
        <title>Spirochaetal bacteria isolated from arthropods constitute a novel genus Entomospira genus novum within the order Spirochaetales.</title>
        <authorList>
            <person name="Grana-Miraglia L."/>
            <person name="Sikutova S."/>
            <person name="Fingerle V."/>
            <person name="Sing A."/>
            <person name="Castillo-Ramirez S."/>
            <person name="Margos G."/>
            <person name="Rudolf I."/>
        </authorList>
    </citation>
    <scope>NUCLEOTIDE SEQUENCE</scope>
    <source>
        <strain evidence="1">BR149</strain>
    </source>
</reference>
<dbReference type="Proteomes" id="UP000778951">
    <property type="component" value="Unassembled WGS sequence"/>
</dbReference>
<evidence type="ECO:0000313" key="2">
    <source>
        <dbReference type="Proteomes" id="UP000778951"/>
    </source>
</evidence>
<sequence>MKRSRIYWVFGLMVLLIGCQKRVVNEQVKEEIKPIEMVVDKAETIVVDTSMTEGQIFLNEDEMLLALQGSWLWVDAPSKEINDYAWLWNTSAYFEEYSYGFVVRYLLTPTSMFITKYFGKVMDLDMSKLEIDLANNTLVIGSYYDDEYRLIFHFLSKERVEVSEHGTLPSLSTLVVYEGPTIYVPNAESPEDILVYGSVLPYISWVFYDLVDDNDVRAESPNEIKARLRLENFKFSIFNRWSKDLSITSFIFDKVDGFAHDENYNVYDKEGNFLMNPQMIRENEEHNLPYASNMQ</sequence>
<dbReference type="EMBL" id="JAATLM010000001">
    <property type="protein sequence ID" value="NIZ69401.1"/>
    <property type="molecule type" value="Genomic_DNA"/>
</dbReference>
<dbReference type="RefSeq" id="WP_167695494.1">
    <property type="nucleotide sequence ID" value="NZ_CP118181.1"/>
</dbReference>